<accession>A0A2W5U6Z2</accession>
<dbReference type="AlphaFoldDB" id="A0A2W5U6Z2"/>
<dbReference type="Proteomes" id="UP000248975">
    <property type="component" value="Unassembled WGS sequence"/>
</dbReference>
<dbReference type="EMBL" id="QFQS01000001">
    <property type="protein sequence ID" value="PZQ99213.1"/>
    <property type="molecule type" value="Genomic_DNA"/>
</dbReference>
<protein>
    <submittedName>
        <fullName evidence="1">Uncharacterized protein</fullName>
    </submittedName>
</protein>
<organism evidence="1 2">
    <name type="scientific">Cereibacter sphaeroides</name>
    <name type="common">Rhodobacter sphaeroides</name>
    <dbReference type="NCBI Taxonomy" id="1063"/>
    <lineage>
        <taxon>Bacteria</taxon>
        <taxon>Pseudomonadati</taxon>
        <taxon>Pseudomonadota</taxon>
        <taxon>Alphaproteobacteria</taxon>
        <taxon>Rhodobacterales</taxon>
        <taxon>Paracoccaceae</taxon>
        <taxon>Cereibacter</taxon>
    </lineage>
</organism>
<evidence type="ECO:0000313" key="1">
    <source>
        <dbReference type="EMBL" id="PZQ99213.1"/>
    </source>
</evidence>
<proteinExistence type="predicted"/>
<evidence type="ECO:0000313" key="2">
    <source>
        <dbReference type="Proteomes" id="UP000248975"/>
    </source>
</evidence>
<reference evidence="1 2" key="1">
    <citation type="submission" date="2017-08" db="EMBL/GenBank/DDBJ databases">
        <title>Infants hospitalized years apart are colonized by the same room-sourced microbial strains.</title>
        <authorList>
            <person name="Brooks B."/>
            <person name="Olm M.R."/>
            <person name="Firek B.A."/>
            <person name="Baker R."/>
            <person name="Thomas B.C."/>
            <person name="Morowitz M.J."/>
            <person name="Banfield J.F."/>
        </authorList>
    </citation>
    <scope>NUCLEOTIDE SEQUENCE [LARGE SCALE GENOMIC DNA]</scope>
    <source>
        <strain evidence="1">S2_003_000_R2_11</strain>
    </source>
</reference>
<gene>
    <name evidence="1" type="ORF">DI533_00455</name>
</gene>
<comment type="caution">
    <text evidence="1">The sequence shown here is derived from an EMBL/GenBank/DDBJ whole genome shotgun (WGS) entry which is preliminary data.</text>
</comment>
<name>A0A2W5U6Z2_CERSP</name>
<sequence length="156" mass="17111">MTLTSVTWRRQDGSFVGIVDGRPHHITESSPYYTAAASVGHLAPFEPEPEPVGIEQQRSVWSMSDVQFAIAASSAPFNFMTDEEAQEWAGAGVIPAIGLAALATIPDTEARREATIRFRGARTFARLDPFITDLLQPFLSVSDEMMDAFFQLGMSK</sequence>